<comment type="caution">
    <text evidence="1">The sequence shown here is derived from an EMBL/GenBank/DDBJ whole genome shotgun (WGS) entry which is preliminary data.</text>
</comment>
<keyword evidence="2" id="KW-1185">Reference proteome</keyword>
<accession>A0A9W6KD07</accession>
<evidence type="ECO:0000313" key="1">
    <source>
        <dbReference type="EMBL" id="GLK98473.1"/>
    </source>
</evidence>
<reference evidence="1" key="2">
    <citation type="submission" date="2023-01" db="EMBL/GenBank/DDBJ databases">
        <authorList>
            <person name="Sun Q."/>
            <person name="Evtushenko L."/>
        </authorList>
    </citation>
    <scope>NUCLEOTIDE SEQUENCE</scope>
    <source>
        <strain evidence="1">VKM Ac-1321</strain>
    </source>
</reference>
<dbReference type="EMBL" id="BSFP01000001">
    <property type="protein sequence ID" value="GLK98473.1"/>
    <property type="molecule type" value="Genomic_DNA"/>
</dbReference>
<proteinExistence type="predicted"/>
<dbReference type="InterPro" id="IPR026337">
    <property type="entry name" value="AKG_HExxH"/>
</dbReference>
<dbReference type="RefSeq" id="WP_271188768.1">
    <property type="nucleotide sequence ID" value="NZ_BSFP01000001.1"/>
</dbReference>
<protein>
    <submittedName>
        <fullName evidence="1">HEXXH motif domain-containing protein</fullName>
    </submittedName>
</protein>
<reference evidence="1" key="1">
    <citation type="journal article" date="2014" name="Int. J. Syst. Evol. Microbiol.">
        <title>Complete genome sequence of Corynebacterium casei LMG S-19264T (=DSM 44701T), isolated from a smear-ripened cheese.</title>
        <authorList>
            <consortium name="US DOE Joint Genome Institute (JGI-PGF)"/>
            <person name="Walter F."/>
            <person name="Albersmeier A."/>
            <person name="Kalinowski J."/>
            <person name="Ruckert C."/>
        </authorList>
    </citation>
    <scope>NUCLEOTIDE SEQUENCE</scope>
    <source>
        <strain evidence="1">VKM Ac-1321</strain>
    </source>
</reference>
<dbReference type="AlphaFoldDB" id="A0A9W6KD07"/>
<dbReference type="NCBIfam" id="TIGR04267">
    <property type="entry name" value="mod_HExxH"/>
    <property type="match status" value="1"/>
</dbReference>
<name>A0A9W6KD07_9ACTN</name>
<organism evidence="1 2">
    <name type="scientific">Dactylosporangium matsuzakiense</name>
    <dbReference type="NCBI Taxonomy" id="53360"/>
    <lineage>
        <taxon>Bacteria</taxon>
        <taxon>Bacillati</taxon>
        <taxon>Actinomycetota</taxon>
        <taxon>Actinomycetes</taxon>
        <taxon>Micromonosporales</taxon>
        <taxon>Micromonosporaceae</taxon>
        <taxon>Dactylosporangium</taxon>
    </lineage>
</organism>
<gene>
    <name evidence="1" type="ORF">GCM10017581_002140</name>
</gene>
<dbReference type="Proteomes" id="UP001143480">
    <property type="component" value="Unassembled WGS sequence"/>
</dbReference>
<sequence length="453" mass="47830">MTVPSHELPRRVLCALAAGGGGPVAVRCLRDAELSRTRLLMHHIVERSAAVRHPHAALVGRAFAVLLDVERAAAASVVALLAHPAVAAWAVHTVRTLHGAQPDGANPGFMAAVAASAAARAGLPALVDVPANPDGGRHIALPGVGWFDAGAAALLRQRTGLGGEPEPVAVPAGGGPRWHPAVRIDTTHDGLRLAADLDFASWHHALGAAYCAERGVGPGEPEPDRWRDGLAAAWALLGSHHRGTAHEVAAALRVLVPLADPAQGTTSSTFAGAFGAVALSAPAGPRTTALALAHELQHSKFIVLARLHPLLGEEAPGELYYAPWRSDPRPLGALLDGAYAFLAVARFWRTQRLVEADPQSKDEADVQFHRWAGATHDVAQMLLRHPALTDMGRFVTARMLARVHRWRQEPASERAAAAARDAAAAHLAEWRRTHPHGADAWYSSSTLVACRTP</sequence>
<evidence type="ECO:0000313" key="2">
    <source>
        <dbReference type="Proteomes" id="UP001143480"/>
    </source>
</evidence>